<dbReference type="Proteomes" id="UP000255355">
    <property type="component" value="Unassembled WGS sequence"/>
</dbReference>
<evidence type="ECO:0000259" key="4">
    <source>
        <dbReference type="PROSITE" id="PS50977"/>
    </source>
</evidence>
<dbReference type="InterPro" id="IPR050109">
    <property type="entry name" value="HTH-type_TetR-like_transc_reg"/>
</dbReference>
<dbReference type="PANTHER" id="PTHR30055">
    <property type="entry name" value="HTH-TYPE TRANSCRIPTIONAL REGULATOR RUTR"/>
    <property type="match status" value="1"/>
</dbReference>
<dbReference type="Pfam" id="PF00440">
    <property type="entry name" value="TetR_N"/>
    <property type="match status" value="1"/>
</dbReference>
<dbReference type="PANTHER" id="PTHR30055:SF153">
    <property type="entry name" value="HTH-TYPE TRANSCRIPTIONAL REPRESSOR RV3405C"/>
    <property type="match status" value="1"/>
</dbReference>
<dbReference type="PROSITE" id="PS50977">
    <property type="entry name" value="HTH_TETR_2"/>
    <property type="match status" value="1"/>
</dbReference>
<dbReference type="GO" id="GO:0000976">
    <property type="term" value="F:transcription cis-regulatory region binding"/>
    <property type="evidence" value="ECO:0007669"/>
    <property type="project" value="TreeGrafter"/>
</dbReference>
<evidence type="ECO:0000256" key="3">
    <source>
        <dbReference type="SAM" id="MobiDB-lite"/>
    </source>
</evidence>
<keyword evidence="1 2" id="KW-0238">DNA-binding</keyword>
<dbReference type="Gene3D" id="1.10.357.10">
    <property type="entry name" value="Tetracycline Repressor, domain 2"/>
    <property type="match status" value="1"/>
</dbReference>
<sequence length="218" mass="23660">MLDFATVDGVMTAPKTAPTRPNSDDEGENRIIDAALVQFEKVGIKKTTIEEVARQAGVDRATVYRRIGSRDDLVHAVMNREIMAVLAEVAEIPDRHDALADLTADIFITVITRWRTHPLAARLLALEPERVLSKLTTDSESVFTMCVSATAAALEQAAQRGLLDSGTDLITRAEIVCRIVHSMILSPHGVVPLETDEELAAFAHTYLVPIITGPVPAA</sequence>
<dbReference type="GO" id="GO:0003700">
    <property type="term" value="F:DNA-binding transcription factor activity"/>
    <property type="evidence" value="ECO:0007669"/>
    <property type="project" value="TreeGrafter"/>
</dbReference>
<accession>A0A370GR77</accession>
<evidence type="ECO:0000313" key="6">
    <source>
        <dbReference type="Proteomes" id="UP000255355"/>
    </source>
</evidence>
<keyword evidence="6" id="KW-1185">Reference proteome</keyword>
<evidence type="ECO:0000256" key="1">
    <source>
        <dbReference type="ARBA" id="ARBA00023125"/>
    </source>
</evidence>
<dbReference type="PRINTS" id="PR00455">
    <property type="entry name" value="HTHTETR"/>
</dbReference>
<dbReference type="STRING" id="1210089.GCA_001613165_07832"/>
<dbReference type="AlphaFoldDB" id="A0A370GR77"/>
<dbReference type="InterPro" id="IPR009057">
    <property type="entry name" value="Homeodomain-like_sf"/>
</dbReference>
<feature type="domain" description="HTH tetR-type" evidence="4">
    <location>
        <begin position="25"/>
        <end position="85"/>
    </location>
</feature>
<feature type="DNA-binding region" description="H-T-H motif" evidence="2">
    <location>
        <begin position="48"/>
        <end position="67"/>
    </location>
</feature>
<evidence type="ECO:0000256" key="2">
    <source>
        <dbReference type="PROSITE-ProRule" id="PRU00335"/>
    </source>
</evidence>
<organism evidence="5 6">
    <name type="scientific">Nocardia mexicana</name>
    <dbReference type="NCBI Taxonomy" id="279262"/>
    <lineage>
        <taxon>Bacteria</taxon>
        <taxon>Bacillati</taxon>
        <taxon>Actinomycetota</taxon>
        <taxon>Actinomycetes</taxon>
        <taxon>Mycobacteriales</taxon>
        <taxon>Nocardiaceae</taxon>
        <taxon>Nocardia</taxon>
    </lineage>
</organism>
<proteinExistence type="predicted"/>
<gene>
    <name evidence="5" type="ORF">DFR68_115116</name>
</gene>
<protein>
    <submittedName>
        <fullName evidence="5">TetR family transcriptional regulator</fullName>
    </submittedName>
</protein>
<feature type="region of interest" description="Disordered" evidence="3">
    <location>
        <begin position="1"/>
        <end position="27"/>
    </location>
</feature>
<reference evidence="5 6" key="1">
    <citation type="submission" date="2018-07" db="EMBL/GenBank/DDBJ databases">
        <title>Genomic Encyclopedia of Type Strains, Phase IV (KMG-IV): sequencing the most valuable type-strain genomes for metagenomic binning, comparative biology and taxonomic classification.</title>
        <authorList>
            <person name="Goeker M."/>
        </authorList>
    </citation>
    <scope>NUCLEOTIDE SEQUENCE [LARGE SCALE GENOMIC DNA]</scope>
    <source>
        <strain evidence="5 6">DSM 44952</strain>
    </source>
</reference>
<dbReference type="RefSeq" id="WP_246011616.1">
    <property type="nucleotide sequence ID" value="NZ_QQAZ01000015.1"/>
</dbReference>
<dbReference type="InterPro" id="IPR001647">
    <property type="entry name" value="HTH_TetR"/>
</dbReference>
<dbReference type="EMBL" id="QQAZ01000015">
    <property type="protein sequence ID" value="RDI44964.1"/>
    <property type="molecule type" value="Genomic_DNA"/>
</dbReference>
<evidence type="ECO:0000313" key="5">
    <source>
        <dbReference type="EMBL" id="RDI44964.1"/>
    </source>
</evidence>
<dbReference type="SUPFAM" id="SSF46689">
    <property type="entry name" value="Homeodomain-like"/>
    <property type="match status" value="1"/>
</dbReference>
<dbReference type="SUPFAM" id="SSF48498">
    <property type="entry name" value="Tetracyclin repressor-like, C-terminal domain"/>
    <property type="match status" value="1"/>
</dbReference>
<comment type="caution">
    <text evidence="5">The sequence shown here is derived from an EMBL/GenBank/DDBJ whole genome shotgun (WGS) entry which is preliminary data.</text>
</comment>
<name>A0A370GR77_9NOCA</name>
<dbReference type="InterPro" id="IPR036271">
    <property type="entry name" value="Tet_transcr_reg_TetR-rel_C_sf"/>
</dbReference>